<evidence type="ECO:0008006" key="5">
    <source>
        <dbReference type="Google" id="ProtNLM"/>
    </source>
</evidence>
<reference evidence="3" key="1">
    <citation type="submission" date="2020-09" db="EMBL/GenBank/DDBJ databases">
        <title>Iningainema tapete sp. nov. (Scytonemataceae, Cyanobacteria) from greenhouses in central Florida (USA) produces two types of nodularin with biosynthetic potential for microcystin-LR and anabaenopeptins.</title>
        <authorList>
            <person name="Berthold D.E."/>
            <person name="Lefler F.W."/>
            <person name="Huang I.-S."/>
            <person name="Abdulla H."/>
            <person name="Zimba P.V."/>
            <person name="Laughinghouse H.D. IV."/>
        </authorList>
    </citation>
    <scope>NUCLEOTIDE SEQUENCE</scope>
    <source>
        <strain evidence="3">BLCCT55</strain>
    </source>
</reference>
<keyword evidence="4" id="KW-1185">Reference proteome</keyword>
<dbReference type="RefSeq" id="WP_190828931.1">
    <property type="nucleotide sequence ID" value="NZ_CAWPPI010000051.1"/>
</dbReference>
<feature type="compositionally biased region" description="Polar residues" evidence="1">
    <location>
        <begin position="39"/>
        <end position="52"/>
    </location>
</feature>
<proteinExistence type="predicted"/>
<name>A0A8J6XID0_9CYAN</name>
<comment type="caution">
    <text evidence="3">The sequence shown here is derived from an EMBL/GenBank/DDBJ whole genome shotgun (WGS) entry which is preliminary data.</text>
</comment>
<evidence type="ECO:0000256" key="2">
    <source>
        <dbReference type="SAM" id="SignalP"/>
    </source>
</evidence>
<feature type="region of interest" description="Disordered" evidence="1">
    <location>
        <begin position="35"/>
        <end position="66"/>
    </location>
</feature>
<dbReference type="AlphaFoldDB" id="A0A8J6XID0"/>
<dbReference type="Proteomes" id="UP000629098">
    <property type="component" value="Unassembled WGS sequence"/>
</dbReference>
<evidence type="ECO:0000313" key="3">
    <source>
        <dbReference type="EMBL" id="MBD2773307.1"/>
    </source>
</evidence>
<feature type="signal peptide" evidence="2">
    <location>
        <begin position="1"/>
        <end position="27"/>
    </location>
</feature>
<sequence length="270" mass="29433">MSSPTLKLLFLGSLGLSLLLGNSAAMAQYRNDGVVVPTQPGNGSSTTRTNPYPDTRPYPTTGSTTTVDNGNRFTCQYYGGQYTVMYQPESQPGQYFAWATPRSLGDGWNAQKRCQTIAQRLESYRPDGLIELQTAVENRENIICVTSEANPSCRIVLTVPPEKDPYAVRNSVFQNLASADNGEQTIGVNTYTSTTTSSRSSNGINEIYNTTRSILNGGKKPVSSSSKDPINLKPFLDKADRGTATGLRNGVALRQSKPQTSNRLNPNKFR</sequence>
<feature type="region of interest" description="Disordered" evidence="1">
    <location>
        <begin position="212"/>
        <end position="270"/>
    </location>
</feature>
<protein>
    <recommendedName>
        <fullName evidence="5">Circadian oscillating COP23 family protein</fullName>
    </recommendedName>
</protein>
<feature type="chain" id="PRO_5035300620" description="Circadian oscillating COP23 family protein" evidence="2">
    <location>
        <begin position="28"/>
        <end position="270"/>
    </location>
</feature>
<evidence type="ECO:0000256" key="1">
    <source>
        <dbReference type="SAM" id="MobiDB-lite"/>
    </source>
</evidence>
<organism evidence="3 4">
    <name type="scientific">Iningainema tapete BLCC-T55</name>
    <dbReference type="NCBI Taxonomy" id="2748662"/>
    <lineage>
        <taxon>Bacteria</taxon>
        <taxon>Bacillati</taxon>
        <taxon>Cyanobacteriota</taxon>
        <taxon>Cyanophyceae</taxon>
        <taxon>Nostocales</taxon>
        <taxon>Scytonemataceae</taxon>
        <taxon>Iningainema tapete</taxon>
    </lineage>
</organism>
<dbReference type="Pfam" id="PF14218">
    <property type="entry name" value="COP23"/>
    <property type="match status" value="1"/>
</dbReference>
<gene>
    <name evidence="3" type="ORF">ICL16_14815</name>
</gene>
<evidence type="ECO:0000313" key="4">
    <source>
        <dbReference type="Proteomes" id="UP000629098"/>
    </source>
</evidence>
<feature type="compositionally biased region" description="Low complexity" evidence="1">
    <location>
        <begin position="55"/>
        <end position="66"/>
    </location>
</feature>
<feature type="compositionally biased region" description="Polar residues" evidence="1">
    <location>
        <begin position="256"/>
        <end position="270"/>
    </location>
</feature>
<dbReference type="InterPro" id="IPR025478">
    <property type="entry name" value="COP23"/>
</dbReference>
<dbReference type="EMBL" id="JACXAE010000051">
    <property type="protein sequence ID" value="MBD2773307.1"/>
    <property type="molecule type" value="Genomic_DNA"/>
</dbReference>
<keyword evidence="2" id="KW-0732">Signal</keyword>
<accession>A0A8J6XID0</accession>